<dbReference type="InterPro" id="IPR036412">
    <property type="entry name" value="HAD-like_sf"/>
</dbReference>
<reference evidence="2" key="1">
    <citation type="submission" date="2021-03" db="EMBL/GenBank/DDBJ databases">
        <title>Draft genome sequence of rust myrtle Austropuccinia psidii MF-1, a brazilian biotype.</title>
        <authorList>
            <person name="Quecine M.C."/>
            <person name="Pachon D.M.R."/>
            <person name="Bonatelli M.L."/>
            <person name="Correr F.H."/>
            <person name="Franceschini L.M."/>
            <person name="Leite T.F."/>
            <person name="Margarido G.R.A."/>
            <person name="Almeida C.A."/>
            <person name="Ferrarezi J.A."/>
            <person name="Labate C.A."/>
        </authorList>
    </citation>
    <scope>NUCLEOTIDE SEQUENCE</scope>
    <source>
        <strain evidence="2">MF-1</strain>
    </source>
</reference>
<dbReference type="PANTHER" id="PTHR10788:SF106">
    <property type="entry name" value="BCDNA.GH08860"/>
    <property type="match status" value="1"/>
</dbReference>
<protein>
    <submittedName>
        <fullName evidence="2">Uncharacterized protein</fullName>
    </submittedName>
</protein>
<dbReference type="GO" id="GO:0005992">
    <property type="term" value="P:trehalose biosynthetic process"/>
    <property type="evidence" value="ECO:0007669"/>
    <property type="project" value="InterPro"/>
</dbReference>
<dbReference type="AlphaFoldDB" id="A0A9Q3D1C6"/>
<organism evidence="2 3">
    <name type="scientific">Austropuccinia psidii MF-1</name>
    <dbReference type="NCBI Taxonomy" id="1389203"/>
    <lineage>
        <taxon>Eukaryota</taxon>
        <taxon>Fungi</taxon>
        <taxon>Dikarya</taxon>
        <taxon>Basidiomycota</taxon>
        <taxon>Pucciniomycotina</taxon>
        <taxon>Pucciniomycetes</taxon>
        <taxon>Pucciniales</taxon>
        <taxon>Sphaerophragmiaceae</taxon>
        <taxon>Austropuccinia</taxon>
    </lineage>
</organism>
<dbReference type="Pfam" id="PF02358">
    <property type="entry name" value="Trehalose_PPase"/>
    <property type="match status" value="1"/>
</dbReference>
<evidence type="ECO:0000256" key="1">
    <source>
        <dbReference type="SAM" id="MobiDB-lite"/>
    </source>
</evidence>
<dbReference type="EMBL" id="AVOT02011457">
    <property type="protein sequence ID" value="MBW0492156.1"/>
    <property type="molecule type" value="Genomic_DNA"/>
</dbReference>
<sequence length="379" mass="41552">MMLSLFIELIVDFLPRVTSRAGQLRASSNSAPIINTISQAFDKALANPKGMALVVTDFHGVLAPKSQEVDEKFINNLQGLLQGLASSPKTSVYVVSSASFEKLNKLLGSVPNLGLAGEKGLFIRDPGASEPISILAPGHAQAELDFIERQITSHGFPKKSSALPKQYTKKFTYLKDESNSVAEVLNGVKANYHSSNNNNPQSSYFDVKIKAEAKNGPQIQVSHRHQKEDVIKHALEKLKETTDNQSQLSYVFGISLGDKPADEGMHRLMNQLGFFSVFVSNKNNPGDMSNSKVPAKMADPDRAEQTPNLEVPEEILNSKTSEQNSHPEGPGQNPKSKGSKKSQAKYTFNSYKDVHALFDSLSNVLKEKEKSTMMTFSLI</sequence>
<name>A0A9Q3D1C6_9BASI</name>
<dbReference type="GO" id="GO:0003825">
    <property type="term" value="F:alpha,alpha-trehalose-phosphate synthase (UDP-forming) activity"/>
    <property type="evidence" value="ECO:0007669"/>
    <property type="project" value="TreeGrafter"/>
</dbReference>
<dbReference type="SUPFAM" id="SSF56784">
    <property type="entry name" value="HAD-like"/>
    <property type="match status" value="1"/>
</dbReference>
<comment type="caution">
    <text evidence="2">The sequence shown here is derived from an EMBL/GenBank/DDBJ whole genome shotgun (WGS) entry which is preliminary data.</text>
</comment>
<evidence type="ECO:0000313" key="3">
    <source>
        <dbReference type="Proteomes" id="UP000765509"/>
    </source>
</evidence>
<dbReference type="Proteomes" id="UP000765509">
    <property type="component" value="Unassembled WGS sequence"/>
</dbReference>
<dbReference type="PANTHER" id="PTHR10788">
    <property type="entry name" value="TREHALOSE-6-PHOSPHATE SYNTHASE"/>
    <property type="match status" value="1"/>
</dbReference>
<dbReference type="InterPro" id="IPR001830">
    <property type="entry name" value="Glyco_trans_20"/>
</dbReference>
<accession>A0A9Q3D1C6</accession>
<keyword evidence="3" id="KW-1185">Reference proteome</keyword>
<dbReference type="OrthoDB" id="2499136at2759"/>
<dbReference type="InterPro" id="IPR003337">
    <property type="entry name" value="Trehalose_PPase"/>
</dbReference>
<evidence type="ECO:0000313" key="2">
    <source>
        <dbReference type="EMBL" id="MBW0492156.1"/>
    </source>
</evidence>
<proteinExistence type="predicted"/>
<feature type="region of interest" description="Disordered" evidence="1">
    <location>
        <begin position="319"/>
        <end position="344"/>
    </location>
</feature>
<gene>
    <name evidence="2" type="ORF">O181_031871</name>
</gene>